<dbReference type="AlphaFoldDB" id="A0A178ZHL3"/>
<keyword evidence="3" id="KW-1185">Reference proteome</keyword>
<feature type="compositionally biased region" description="Polar residues" evidence="1">
    <location>
        <begin position="96"/>
        <end position="108"/>
    </location>
</feature>
<dbReference type="GeneID" id="30010401"/>
<gene>
    <name evidence="2" type="ORF">AYL99_06233</name>
</gene>
<evidence type="ECO:0000256" key="1">
    <source>
        <dbReference type="SAM" id="MobiDB-lite"/>
    </source>
</evidence>
<dbReference type="EMBL" id="LVYI01000005">
    <property type="protein sequence ID" value="OAP58936.1"/>
    <property type="molecule type" value="Genomic_DNA"/>
</dbReference>
<comment type="caution">
    <text evidence="2">The sequence shown here is derived from an EMBL/GenBank/DDBJ whole genome shotgun (WGS) entry which is preliminary data.</text>
</comment>
<feature type="compositionally biased region" description="Basic and acidic residues" evidence="1">
    <location>
        <begin position="39"/>
        <end position="50"/>
    </location>
</feature>
<reference evidence="2 3" key="1">
    <citation type="submission" date="2016-04" db="EMBL/GenBank/DDBJ databases">
        <title>Draft genome of Fonsecaea erecta CBS 125763.</title>
        <authorList>
            <person name="Weiss V.A."/>
            <person name="Vicente V.A."/>
            <person name="Raittz R.T."/>
            <person name="Moreno L.F."/>
            <person name="De Souza E.M."/>
            <person name="Pedrosa F.O."/>
            <person name="Steffens M.B."/>
            <person name="Faoro H."/>
            <person name="Tadra-Sfeir M.Z."/>
            <person name="Najafzadeh M.J."/>
            <person name="Felipe M.S."/>
            <person name="Teixeira M."/>
            <person name="Sun J."/>
            <person name="Xi L."/>
            <person name="Gomes R."/>
            <person name="De Azevedo C.M."/>
            <person name="Salgado C.G."/>
            <person name="Da Silva M.B."/>
            <person name="Nascimento M.F."/>
            <person name="Queiroz-Telles F."/>
            <person name="Attili D.S."/>
            <person name="Gorbushina A."/>
        </authorList>
    </citation>
    <scope>NUCLEOTIDE SEQUENCE [LARGE SCALE GENOMIC DNA]</scope>
    <source>
        <strain evidence="2 3">CBS 125763</strain>
    </source>
</reference>
<protein>
    <submittedName>
        <fullName evidence="2">Uncharacterized protein</fullName>
    </submittedName>
</protein>
<name>A0A178ZHL3_9EURO</name>
<feature type="region of interest" description="Disordered" evidence="1">
    <location>
        <begin position="1"/>
        <end position="108"/>
    </location>
</feature>
<feature type="compositionally biased region" description="Basic and acidic residues" evidence="1">
    <location>
        <begin position="58"/>
        <end position="70"/>
    </location>
</feature>
<evidence type="ECO:0000313" key="2">
    <source>
        <dbReference type="EMBL" id="OAP58936.1"/>
    </source>
</evidence>
<dbReference type="OrthoDB" id="4151650at2759"/>
<dbReference type="Proteomes" id="UP000078343">
    <property type="component" value="Unassembled WGS sequence"/>
</dbReference>
<dbReference type="RefSeq" id="XP_018692303.1">
    <property type="nucleotide sequence ID" value="XM_018837743.1"/>
</dbReference>
<accession>A0A178ZHL3</accession>
<organism evidence="2 3">
    <name type="scientific">Fonsecaea erecta</name>
    <dbReference type="NCBI Taxonomy" id="1367422"/>
    <lineage>
        <taxon>Eukaryota</taxon>
        <taxon>Fungi</taxon>
        <taxon>Dikarya</taxon>
        <taxon>Ascomycota</taxon>
        <taxon>Pezizomycotina</taxon>
        <taxon>Eurotiomycetes</taxon>
        <taxon>Chaetothyriomycetidae</taxon>
        <taxon>Chaetothyriales</taxon>
        <taxon>Herpotrichiellaceae</taxon>
        <taxon>Fonsecaea</taxon>
    </lineage>
</organism>
<proteinExistence type="predicted"/>
<evidence type="ECO:0000313" key="3">
    <source>
        <dbReference type="Proteomes" id="UP000078343"/>
    </source>
</evidence>
<feature type="compositionally biased region" description="Basic and acidic residues" evidence="1">
    <location>
        <begin position="78"/>
        <end position="88"/>
    </location>
</feature>
<sequence>MMNSTARRLLGRSGSVPRLTSRNYYTPTRPARFPTALARAERASDLKAHPEAAVTQEKLPDKKGNRHWTEDNATVSEADIRADREAQEKTTTTTTAEGSSSAAQDKKA</sequence>